<dbReference type="InterPro" id="IPR027417">
    <property type="entry name" value="P-loop_NTPase"/>
</dbReference>
<dbReference type="GO" id="GO:0005525">
    <property type="term" value="F:GTP binding"/>
    <property type="evidence" value="ECO:0007669"/>
    <property type="project" value="InterPro"/>
</dbReference>
<dbReference type="Proteomes" id="UP000027073">
    <property type="component" value="Unassembled WGS sequence"/>
</dbReference>
<dbReference type="VEuPathDB" id="FungiDB:PLEOSDRAFT_1110011"/>
<name>A0A067NGQ0_PLEO1</name>
<dbReference type="OrthoDB" id="8954335at2759"/>
<evidence type="ECO:0000313" key="3">
    <source>
        <dbReference type="Proteomes" id="UP000027073"/>
    </source>
</evidence>
<gene>
    <name evidence="2" type="ORF">PLEOSDRAFT_1110011</name>
</gene>
<sequence>MGNKHSKVKADIKIIVLLGPSGSGKSTFINLAMGRPVVAVGSGLACCTKKVQRVSCTMRGDSNKDVLLVDTPAFDHDKLDLPQIEDMIRKQLKDMTKRKIDITGIIYFHPITANRLTEVPKDHIGVFERLVGKYPARRVLLATSGWKDLRDPQNLGSQRELQLHQDYWKEMLDGGSRILRFEGTEDSAWHLIRAVLA</sequence>
<dbReference type="EMBL" id="KL198014">
    <property type="protein sequence ID" value="KDQ22921.1"/>
    <property type="molecule type" value="Genomic_DNA"/>
</dbReference>
<dbReference type="Pfam" id="PF01926">
    <property type="entry name" value="MMR_HSR1"/>
    <property type="match status" value="1"/>
</dbReference>
<protein>
    <recommendedName>
        <fullName evidence="1">G domain-containing protein</fullName>
    </recommendedName>
</protein>
<dbReference type="InterPro" id="IPR006073">
    <property type="entry name" value="GTP-bd"/>
</dbReference>
<dbReference type="STRING" id="1137138.A0A067NGQ0"/>
<evidence type="ECO:0000259" key="1">
    <source>
        <dbReference type="Pfam" id="PF01926"/>
    </source>
</evidence>
<evidence type="ECO:0000313" key="2">
    <source>
        <dbReference type="EMBL" id="KDQ22921.1"/>
    </source>
</evidence>
<reference evidence="3" key="1">
    <citation type="journal article" date="2014" name="Proc. Natl. Acad. Sci. U.S.A.">
        <title>Extensive sampling of basidiomycete genomes demonstrates inadequacy of the white-rot/brown-rot paradigm for wood decay fungi.</title>
        <authorList>
            <person name="Riley R."/>
            <person name="Salamov A.A."/>
            <person name="Brown D.W."/>
            <person name="Nagy L.G."/>
            <person name="Floudas D."/>
            <person name="Held B.W."/>
            <person name="Levasseur A."/>
            <person name="Lombard V."/>
            <person name="Morin E."/>
            <person name="Otillar R."/>
            <person name="Lindquist E.A."/>
            <person name="Sun H."/>
            <person name="LaButti K.M."/>
            <person name="Schmutz J."/>
            <person name="Jabbour D."/>
            <person name="Luo H."/>
            <person name="Baker S.E."/>
            <person name="Pisabarro A.G."/>
            <person name="Walton J.D."/>
            <person name="Blanchette R.A."/>
            <person name="Henrissat B."/>
            <person name="Martin F."/>
            <person name="Cullen D."/>
            <person name="Hibbett D.S."/>
            <person name="Grigoriev I.V."/>
        </authorList>
    </citation>
    <scope>NUCLEOTIDE SEQUENCE [LARGE SCALE GENOMIC DNA]</scope>
    <source>
        <strain evidence="3">PC15</strain>
    </source>
</reference>
<proteinExistence type="predicted"/>
<dbReference type="AlphaFoldDB" id="A0A067NGQ0"/>
<dbReference type="HOGENOM" id="CLU_018003_0_1_1"/>
<feature type="domain" description="G" evidence="1">
    <location>
        <begin position="15"/>
        <end position="94"/>
    </location>
</feature>
<organism evidence="2 3">
    <name type="scientific">Pleurotus ostreatus (strain PC15)</name>
    <name type="common">Oyster mushroom</name>
    <dbReference type="NCBI Taxonomy" id="1137138"/>
    <lineage>
        <taxon>Eukaryota</taxon>
        <taxon>Fungi</taxon>
        <taxon>Dikarya</taxon>
        <taxon>Basidiomycota</taxon>
        <taxon>Agaricomycotina</taxon>
        <taxon>Agaricomycetes</taxon>
        <taxon>Agaricomycetidae</taxon>
        <taxon>Agaricales</taxon>
        <taxon>Pleurotineae</taxon>
        <taxon>Pleurotaceae</taxon>
        <taxon>Pleurotus</taxon>
    </lineage>
</organism>
<dbReference type="Gene3D" id="3.40.50.300">
    <property type="entry name" value="P-loop containing nucleotide triphosphate hydrolases"/>
    <property type="match status" value="1"/>
</dbReference>
<dbReference type="InParanoid" id="A0A067NGQ0"/>
<dbReference type="SUPFAM" id="SSF52540">
    <property type="entry name" value="P-loop containing nucleoside triphosphate hydrolases"/>
    <property type="match status" value="1"/>
</dbReference>
<accession>A0A067NGQ0</accession>
<dbReference type="CDD" id="cd00882">
    <property type="entry name" value="Ras_like_GTPase"/>
    <property type="match status" value="1"/>
</dbReference>